<dbReference type="Proteomes" id="UP000655208">
    <property type="component" value="Unassembled WGS sequence"/>
</dbReference>
<keyword evidence="1" id="KW-0812">Transmembrane</keyword>
<dbReference type="AlphaFoldDB" id="A0A917WAR7"/>
<comment type="caution">
    <text evidence="2">The sequence shown here is derived from an EMBL/GenBank/DDBJ whole genome shotgun (WGS) entry which is preliminary data.</text>
</comment>
<dbReference type="Pfam" id="PF09490">
    <property type="entry name" value="CbtA"/>
    <property type="match status" value="1"/>
</dbReference>
<evidence type="ECO:0000256" key="1">
    <source>
        <dbReference type="SAM" id="Phobius"/>
    </source>
</evidence>
<evidence type="ECO:0000313" key="2">
    <source>
        <dbReference type="EMBL" id="GGL85180.1"/>
    </source>
</evidence>
<keyword evidence="1" id="KW-0472">Membrane</keyword>
<feature type="transmembrane region" description="Helical" evidence="1">
    <location>
        <begin position="161"/>
        <end position="181"/>
    </location>
</feature>
<dbReference type="RefSeq" id="WP_188939577.1">
    <property type="nucleotide sequence ID" value="NZ_BMNA01000001.1"/>
</dbReference>
<proteinExistence type="predicted"/>
<feature type="transmembrane region" description="Helical" evidence="1">
    <location>
        <begin position="124"/>
        <end position="141"/>
    </location>
</feature>
<dbReference type="EMBL" id="BMNA01000001">
    <property type="protein sequence ID" value="GGL85180.1"/>
    <property type="molecule type" value="Genomic_DNA"/>
</dbReference>
<name>A0A917WAR7_9ACTN</name>
<sequence length="269" mass="26814">MLTIRTFLVRGLLAGLIAGVLTFGMAYLVGEGPVSAAVTLEGHGADGHHHAAPAAGDGAGAPAGGIRMSTAYEADDELVSRADQSTWGLATGTLVVGLAVGGLVGLATGVAFGRVGTRTAQGTSALCAALGFGAASLVPFLKYPANPPSVGQADTIGARTAAYFGFLGLSVLAVLAAVVAARALSRRWGGWNAALAAGAGYAVVMIVAARLFPVVDEVPDAFPASLLWSFRTASAGVQLCLWGVAGIALGLLLRTPVRRHLAARAGSAA</sequence>
<accession>A0A917WAR7</accession>
<evidence type="ECO:0000313" key="3">
    <source>
        <dbReference type="Proteomes" id="UP000655208"/>
    </source>
</evidence>
<reference evidence="2" key="2">
    <citation type="submission" date="2020-09" db="EMBL/GenBank/DDBJ databases">
        <authorList>
            <person name="Sun Q."/>
            <person name="Zhou Y."/>
        </authorList>
    </citation>
    <scope>NUCLEOTIDE SEQUENCE</scope>
    <source>
        <strain evidence="2">CGMCC 4.7308</strain>
    </source>
</reference>
<keyword evidence="1" id="KW-1133">Transmembrane helix</keyword>
<keyword evidence="3" id="KW-1185">Reference proteome</keyword>
<protein>
    <submittedName>
        <fullName evidence="2">Membrane protein</fullName>
    </submittedName>
</protein>
<dbReference type="InterPro" id="IPR012666">
    <property type="entry name" value="CbtA_put"/>
</dbReference>
<gene>
    <name evidence="2" type="ORF">GCM10011594_01020</name>
</gene>
<feature type="transmembrane region" description="Helical" evidence="1">
    <location>
        <begin position="232"/>
        <end position="253"/>
    </location>
</feature>
<feature type="transmembrane region" description="Helical" evidence="1">
    <location>
        <begin position="87"/>
        <end position="112"/>
    </location>
</feature>
<feature type="transmembrane region" description="Helical" evidence="1">
    <location>
        <begin position="7"/>
        <end position="29"/>
    </location>
</feature>
<organism evidence="2 3">
    <name type="scientific">Nakamurella endophytica</name>
    <dbReference type="NCBI Taxonomy" id="1748367"/>
    <lineage>
        <taxon>Bacteria</taxon>
        <taxon>Bacillati</taxon>
        <taxon>Actinomycetota</taxon>
        <taxon>Actinomycetes</taxon>
        <taxon>Nakamurellales</taxon>
        <taxon>Nakamurellaceae</taxon>
        <taxon>Nakamurella</taxon>
    </lineage>
</organism>
<feature type="transmembrane region" description="Helical" evidence="1">
    <location>
        <begin position="193"/>
        <end position="212"/>
    </location>
</feature>
<reference evidence="2" key="1">
    <citation type="journal article" date="2014" name="Int. J. Syst. Evol. Microbiol.">
        <title>Complete genome sequence of Corynebacterium casei LMG S-19264T (=DSM 44701T), isolated from a smear-ripened cheese.</title>
        <authorList>
            <consortium name="US DOE Joint Genome Institute (JGI-PGF)"/>
            <person name="Walter F."/>
            <person name="Albersmeier A."/>
            <person name="Kalinowski J."/>
            <person name="Ruckert C."/>
        </authorList>
    </citation>
    <scope>NUCLEOTIDE SEQUENCE</scope>
    <source>
        <strain evidence="2">CGMCC 4.7308</strain>
    </source>
</reference>